<evidence type="ECO:0000256" key="1">
    <source>
        <dbReference type="ARBA" id="ARBA00010587"/>
    </source>
</evidence>
<name>A0A178MD14_9PROT</name>
<keyword evidence="2" id="KW-0479">Metal-binding</keyword>
<gene>
    <name evidence="4" type="ORF">A6A04_05955</name>
</gene>
<sequence length="130" mass="14365">MIAIWDNRLSVGDAGIDAEHRLVLNLLNELDVVFAVAAPRVVVEKALEALVRAVSRHFARDASADGPVRTHMAYQARVERLLRDWHSGELPVIDRSTLLSLGRGWIDHIGRREAYGQALPPDASANRLAV</sequence>
<evidence type="ECO:0008006" key="6">
    <source>
        <dbReference type="Google" id="ProtNLM"/>
    </source>
</evidence>
<protein>
    <recommendedName>
        <fullName evidence="6">Hemerythrin-like domain-containing protein</fullName>
    </recommendedName>
</protein>
<dbReference type="EMBL" id="LWQT01000088">
    <property type="protein sequence ID" value="OAN46652.1"/>
    <property type="molecule type" value="Genomic_DNA"/>
</dbReference>
<dbReference type="InterPro" id="IPR035938">
    <property type="entry name" value="Hemerythrin-like_sf"/>
</dbReference>
<evidence type="ECO:0000313" key="5">
    <source>
        <dbReference type="Proteomes" id="UP000078428"/>
    </source>
</evidence>
<dbReference type="Gene3D" id="1.20.120.50">
    <property type="entry name" value="Hemerythrin-like"/>
    <property type="match status" value="1"/>
</dbReference>
<keyword evidence="3" id="KW-0408">Iron</keyword>
<dbReference type="AlphaFoldDB" id="A0A178MD14"/>
<dbReference type="RefSeq" id="WP_068494843.1">
    <property type="nucleotide sequence ID" value="NZ_LWQT01000088.1"/>
</dbReference>
<dbReference type="Proteomes" id="UP000078428">
    <property type="component" value="Unassembled WGS sequence"/>
</dbReference>
<dbReference type="OrthoDB" id="9797092at2"/>
<evidence type="ECO:0000313" key="4">
    <source>
        <dbReference type="EMBL" id="OAN46652.1"/>
    </source>
</evidence>
<dbReference type="SUPFAM" id="SSF47188">
    <property type="entry name" value="Hemerythrin-like"/>
    <property type="match status" value="1"/>
</dbReference>
<evidence type="ECO:0000256" key="3">
    <source>
        <dbReference type="ARBA" id="ARBA00023004"/>
    </source>
</evidence>
<comment type="similarity">
    <text evidence="1">Belongs to the hemerythrin family.</text>
</comment>
<dbReference type="GO" id="GO:0046872">
    <property type="term" value="F:metal ion binding"/>
    <property type="evidence" value="ECO:0007669"/>
    <property type="project" value="UniProtKB-KW"/>
</dbReference>
<comment type="caution">
    <text evidence="4">The sequence shown here is derived from an EMBL/GenBank/DDBJ whole genome shotgun (WGS) entry which is preliminary data.</text>
</comment>
<accession>A0A178MD14</accession>
<reference evidence="4 5" key="1">
    <citation type="submission" date="2016-04" db="EMBL/GenBank/DDBJ databases">
        <title>Draft genome sequence of freshwater magnetotactic bacteria Magnetospirillum marisnigri SP-1 and Magnetospirillum moscoviense BB-1.</title>
        <authorList>
            <person name="Koziaeva V."/>
            <person name="Dziuba M.V."/>
            <person name="Ivanov T.M."/>
            <person name="Kuznetsov B."/>
            <person name="Grouzdev D.S."/>
        </authorList>
    </citation>
    <scope>NUCLEOTIDE SEQUENCE [LARGE SCALE GENOMIC DNA]</scope>
    <source>
        <strain evidence="4 5">SP-1</strain>
    </source>
</reference>
<proteinExistence type="inferred from homology"/>
<organism evidence="4 5">
    <name type="scientific">Paramagnetospirillum marisnigri</name>
    <dbReference type="NCBI Taxonomy" id="1285242"/>
    <lineage>
        <taxon>Bacteria</taxon>
        <taxon>Pseudomonadati</taxon>
        <taxon>Pseudomonadota</taxon>
        <taxon>Alphaproteobacteria</taxon>
        <taxon>Rhodospirillales</taxon>
        <taxon>Magnetospirillaceae</taxon>
        <taxon>Paramagnetospirillum</taxon>
    </lineage>
</organism>
<evidence type="ECO:0000256" key="2">
    <source>
        <dbReference type="ARBA" id="ARBA00022723"/>
    </source>
</evidence>
<keyword evidence="5" id="KW-1185">Reference proteome</keyword>